<dbReference type="InterPro" id="IPR036465">
    <property type="entry name" value="vWFA_dom_sf"/>
</dbReference>
<accession>A0A7J3Z6C7</accession>
<dbReference type="AlphaFoldDB" id="A0A7J3Z6C7"/>
<reference evidence="3" key="1">
    <citation type="journal article" date="2020" name="mSystems">
        <title>Genome- and Community-Level Interaction Insights into Carbon Utilization and Element Cycling Functions of Hydrothermarchaeota in Hydrothermal Sediment.</title>
        <authorList>
            <person name="Zhou Z."/>
            <person name="Liu Y."/>
            <person name="Xu W."/>
            <person name="Pan J."/>
            <person name="Luo Z.H."/>
            <person name="Li M."/>
        </authorList>
    </citation>
    <scope>NUCLEOTIDE SEQUENCE [LARGE SCALE GENOMIC DNA]</scope>
    <source>
        <strain evidence="3">SpSt-1105</strain>
    </source>
</reference>
<dbReference type="EMBL" id="DRYQ01000035">
    <property type="protein sequence ID" value="HHQ50212.1"/>
    <property type="molecule type" value="Genomic_DNA"/>
</dbReference>
<dbReference type="GO" id="GO:0005829">
    <property type="term" value="C:cytosol"/>
    <property type="evidence" value="ECO:0007669"/>
    <property type="project" value="TreeGrafter"/>
</dbReference>
<feature type="domain" description="VWFA" evidence="2">
    <location>
        <begin position="274"/>
        <end position="437"/>
    </location>
</feature>
<comment type="caution">
    <text evidence="3">The sequence shown here is derived from an EMBL/GenBank/DDBJ whole genome shotgun (WGS) entry which is preliminary data.</text>
</comment>
<proteinExistence type="predicted"/>
<evidence type="ECO:0000256" key="1">
    <source>
        <dbReference type="SAM" id="MobiDB-lite"/>
    </source>
</evidence>
<evidence type="ECO:0000259" key="2">
    <source>
        <dbReference type="PROSITE" id="PS50234"/>
    </source>
</evidence>
<dbReference type="PANTHER" id="PTHR36846:SF1">
    <property type="entry name" value="PROTEIN VIAA"/>
    <property type="match status" value="1"/>
</dbReference>
<dbReference type="Gene3D" id="3.40.50.410">
    <property type="entry name" value="von Willebrand factor, type A domain"/>
    <property type="match status" value="1"/>
</dbReference>
<protein>
    <submittedName>
        <fullName evidence="3">VWA domain-containing protein</fullName>
    </submittedName>
</protein>
<gene>
    <name evidence="3" type="ORF">ENM66_02550</name>
</gene>
<dbReference type="PANTHER" id="PTHR36846">
    <property type="entry name" value="PROTEIN VIAA"/>
    <property type="match status" value="1"/>
</dbReference>
<feature type="compositionally biased region" description="Basic and acidic residues" evidence="1">
    <location>
        <begin position="131"/>
        <end position="144"/>
    </location>
</feature>
<evidence type="ECO:0000313" key="3">
    <source>
        <dbReference type="EMBL" id="HHQ50212.1"/>
    </source>
</evidence>
<dbReference type="SUPFAM" id="SSF53300">
    <property type="entry name" value="vWA-like"/>
    <property type="match status" value="1"/>
</dbReference>
<sequence>MPGVLRNIDYLDPFTRYKGQKILDNLKKLRGGANTLLDLAIDVYYTLYLPFPRLVEVSEVPLGRSEQYKIVKTILTDEEAKKLRLYTVADSFSSVAIGTLFLLNLLSELDEKSEKDYAQGSGKGESGMRNQQKEHEDTGEGGRSLEEAVKNAARKSMEVAENVKEIQNFVYGYKAGVGHTLSLEDDVASVLRLAKNTDVRNLLNVLSRIPDVAKAVKKRRVRYQRGEIEGYTRGSDIERVVYTELAYPEIYFYSKVAEGDLLLFEKVLYLTMGPIYVLLDKSGSMDGNKILWAKATALALFIRSRLEKRAFYMRFFDSEPYEFIAVKPSAKPSHVIKLLEYIAMVRNGGGTDISKALLTACNDIMRLGFKEASDVILITDGEDRIAKNLVRKAFQHAKARLLSVMILGDNEDLKVVSDEYMRVVKLSDKEILQVVQS</sequence>
<organism evidence="3">
    <name type="scientific">Ignisphaera aggregans</name>
    <dbReference type="NCBI Taxonomy" id="334771"/>
    <lineage>
        <taxon>Archaea</taxon>
        <taxon>Thermoproteota</taxon>
        <taxon>Thermoprotei</taxon>
        <taxon>Desulfurococcales</taxon>
        <taxon>Desulfurococcaceae</taxon>
        <taxon>Ignisphaera</taxon>
    </lineage>
</organism>
<dbReference type="InterPro" id="IPR002035">
    <property type="entry name" value="VWF_A"/>
</dbReference>
<dbReference type="PROSITE" id="PS50234">
    <property type="entry name" value="VWFA"/>
    <property type="match status" value="1"/>
</dbReference>
<dbReference type="SMART" id="SM00327">
    <property type="entry name" value="VWA"/>
    <property type="match status" value="1"/>
</dbReference>
<feature type="region of interest" description="Disordered" evidence="1">
    <location>
        <begin position="116"/>
        <end position="144"/>
    </location>
</feature>
<name>A0A7J3Z6C7_9CREN</name>
<dbReference type="Pfam" id="PF13519">
    <property type="entry name" value="VWA_2"/>
    <property type="match status" value="1"/>
</dbReference>